<evidence type="ECO:0000256" key="6">
    <source>
        <dbReference type="SAM" id="MobiDB-lite"/>
    </source>
</evidence>
<dbReference type="InterPro" id="IPR015300">
    <property type="entry name" value="DNA-bd_pseudobarrel_sf"/>
</dbReference>
<dbReference type="Proteomes" id="UP000077755">
    <property type="component" value="Chromosome 1"/>
</dbReference>
<dbReference type="SUPFAM" id="SSF101936">
    <property type="entry name" value="DNA-binding pseudobarrel domain"/>
    <property type="match status" value="7"/>
</dbReference>
<reference evidence="7" key="1">
    <citation type="journal article" date="2016" name="Nat. Genet.">
        <title>A high-quality carrot genome assembly provides new insights into carotenoid accumulation and asterid genome evolution.</title>
        <authorList>
            <person name="Iorizzo M."/>
            <person name="Ellison S."/>
            <person name="Senalik D."/>
            <person name="Zeng P."/>
            <person name="Satapoomin P."/>
            <person name="Huang J."/>
            <person name="Bowman M."/>
            <person name="Iovene M."/>
            <person name="Sanseverino W."/>
            <person name="Cavagnaro P."/>
            <person name="Yildiz M."/>
            <person name="Macko-Podgorni A."/>
            <person name="Moranska E."/>
            <person name="Grzebelus E."/>
            <person name="Grzebelus D."/>
            <person name="Ashrafi H."/>
            <person name="Zheng Z."/>
            <person name="Cheng S."/>
            <person name="Spooner D."/>
            <person name="Van Deynze A."/>
            <person name="Simon P."/>
        </authorList>
    </citation>
    <scope>NUCLEOTIDE SEQUENCE</scope>
    <source>
        <tissue evidence="7">Leaf</tissue>
    </source>
</reference>
<keyword evidence="5" id="KW-0539">Nucleus</keyword>
<sequence>MCNHSLTDRIVIVMHMLQMIPKKFASIHGKNLDDKISLKVPGGSVWPIKLKRHKNKGDSKFQVLVFDPSGLETDYPLTSTTENRNVVRLGRAKKRVVDSDDSTSVDVVRPCKRTTASSSCKAGEDGPKVKQEKAERNGVALASAKAFKSKNPSFIHVMKSSNVVGAWPNVYITNTFKEAYKKWKNNDKVILRVENRRWTVYCSVNSNQCRFGRKWGKFARENSLNVDDVCVFELINPSRKLLQVLIFREEETSLQVDLWIHIYVQMIPRKFERLFEKNLDNRIQLSVPSGSVWSIDLEKQQDKVWLQNGWPEFAKFYSIGFGYLLVFEYQEDSKFKVLIFDPSASEIDYPANCSTTLEFVKSTKVEKKRENEFNISDDSDEISPRKRTRASYSCIANSNGKSACNVKKDPALAAAKDFKSEKPYFIVSMTPSHIKGSSGMHITKTFEEVYKKWMKNVEVILEVGGKTWPVFSYFNLSNDRCAFRHGWADFARDNSLKVGDVCVFELINPSKKLLKHSSPEHSDYEALEMGDIIQVPACMDPLVKPRYFFKMIVSTITPHSRLMIPTKFLTTCGDDLADFIFLEAPAGSIWQVKLERSDSQVWLQNGWPDFAEHYSICFGHLLVFRYKGNSHFHVIIMDKSATEVEYPLSATSHSEETDHVTGLGKGKEVAADDIGRREDFTICLASSAQYTKTVLASAEASHQVNQKALQVTSEAEVSAKAFRSENPFFKINMRPSYVDGRCLSVPKIFVTTHITRDHCNVILQSSDGRSWPVKCTTSRSYRTAARFTSGWRNFAHANSLAGDSKFLVRIFDPSASEIDYPLATTKIPNSVKSRSKVKKTVIDIDDTTSSEMIRPSKKIRASSAPIAARNTGPKLQHKKAMENDEPAPASKEDKDRALASAKAFRSKNPFFIHAMKPIYVYENGSGVYIPKTFKEAYKKWKYQNQILLEAEGRIWPVTCSLYSHCNQCRIRQGWAQFARDNSLKAGDVCVFELINPSTKLLQVLIFRATKEAENLECLHHLKL</sequence>
<dbReference type="Pfam" id="PF02362">
    <property type="entry name" value="B3"/>
    <property type="match status" value="6"/>
</dbReference>
<keyword evidence="4" id="KW-0804">Transcription</keyword>
<dbReference type="GO" id="GO:0003677">
    <property type="term" value="F:DNA binding"/>
    <property type="evidence" value="ECO:0007669"/>
    <property type="project" value="UniProtKB-KW"/>
</dbReference>
<keyword evidence="2" id="KW-0805">Transcription regulation</keyword>
<dbReference type="EMBL" id="CP093343">
    <property type="protein sequence ID" value="WOG84889.1"/>
    <property type="molecule type" value="Genomic_DNA"/>
</dbReference>
<dbReference type="AlphaFoldDB" id="A0A166IIZ5"/>
<proteinExistence type="predicted"/>
<dbReference type="SMART" id="SM01019">
    <property type="entry name" value="B3"/>
    <property type="match status" value="6"/>
</dbReference>
<gene>
    <name evidence="7" type="ORF">DCAR_0104074</name>
</gene>
<dbReference type="InterPro" id="IPR003340">
    <property type="entry name" value="B3_DNA-bd"/>
</dbReference>
<dbReference type="PROSITE" id="PS50863">
    <property type="entry name" value="B3"/>
    <property type="match status" value="6"/>
</dbReference>
<dbReference type="Gramene" id="KZN11182">
    <property type="protein sequence ID" value="KZN11182"/>
    <property type="gene ID" value="DCAR_003838"/>
</dbReference>
<dbReference type="PANTHER" id="PTHR31391">
    <property type="entry name" value="B3 DOMAIN-CONTAINING PROTEIN OS11G0197600-RELATED"/>
    <property type="match status" value="1"/>
</dbReference>
<organism evidence="7 8">
    <name type="scientific">Daucus carota subsp. sativus</name>
    <name type="common">Carrot</name>
    <dbReference type="NCBI Taxonomy" id="79200"/>
    <lineage>
        <taxon>Eukaryota</taxon>
        <taxon>Viridiplantae</taxon>
        <taxon>Streptophyta</taxon>
        <taxon>Embryophyta</taxon>
        <taxon>Tracheophyta</taxon>
        <taxon>Spermatophyta</taxon>
        <taxon>Magnoliopsida</taxon>
        <taxon>eudicotyledons</taxon>
        <taxon>Gunneridae</taxon>
        <taxon>Pentapetalae</taxon>
        <taxon>asterids</taxon>
        <taxon>campanulids</taxon>
        <taxon>Apiales</taxon>
        <taxon>Apiaceae</taxon>
        <taxon>Apioideae</taxon>
        <taxon>Scandiceae</taxon>
        <taxon>Daucinae</taxon>
        <taxon>Daucus</taxon>
        <taxon>Daucus sect. Daucus</taxon>
    </lineage>
</organism>
<accession>A0A166IIZ5</accession>
<keyword evidence="8" id="KW-1185">Reference proteome</keyword>
<dbReference type="Gene3D" id="2.40.330.10">
    <property type="entry name" value="DNA-binding pseudobarrel domain"/>
    <property type="match status" value="6"/>
</dbReference>
<reference evidence="7" key="2">
    <citation type="submission" date="2022-03" db="EMBL/GenBank/DDBJ databases">
        <title>Draft title - Genomic analysis of global carrot germplasm unveils the trajectory of domestication and the origin of high carotenoid orange carrot.</title>
        <authorList>
            <person name="Iorizzo M."/>
            <person name="Ellison S."/>
            <person name="Senalik D."/>
            <person name="Macko-Podgorni A."/>
            <person name="Grzebelus D."/>
            <person name="Bostan H."/>
            <person name="Rolling W."/>
            <person name="Curaba J."/>
            <person name="Simon P."/>
        </authorList>
    </citation>
    <scope>NUCLEOTIDE SEQUENCE</scope>
    <source>
        <tissue evidence="7">Leaf</tissue>
    </source>
</reference>
<dbReference type="PROSITE" id="PS50270">
    <property type="entry name" value="NGF_2"/>
    <property type="match status" value="1"/>
</dbReference>
<evidence type="ECO:0000256" key="5">
    <source>
        <dbReference type="ARBA" id="ARBA00023242"/>
    </source>
</evidence>
<dbReference type="CDD" id="cd10017">
    <property type="entry name" value="B3_DNA"/>
    <property type="match status" value="6"/>
</dbReference>
<evidence type="ECO:0000256" key="2">
    <source>
        <dbReference type="ARBA" id="ARBA00023015"/>
    </source>
</evidence>
<comment type="subcellular location">
    <subcellularLocation>
        <location evidence="1">Nucleus</location>
    </subcellularLocation>
</comment>
<evidence type="ECO:0000313" key="8">
    <source>
        <dbReference type="Proteomes" id="UP000077755"/>
    </source>
</evidence>
<protein>
    <submittedName>
        <fullName evidence="7">Uncharacterized protein</fullName>
    </submittedName>
</protein>
<keyword evidence="3" id="KW-0238">DNA-binding</keyword>
<feature type="region of interest" description="Disordered" evidence="6">
    <location>
        <begin position="856"/>
        <end position="896"/>
    </location>
</feature>
<dbReference type="InterPro" id="IPR044837">
    <property type="entry name" value="REM16-like"/>
</dbReference>
<evidence type="ECO:0000256" key="3">
    <source>
        <dbReference type="ARBA" id="ARBA00023125"/>
    </source>
</evidence>
<name>A0A166IIZ5_DAUCS</name>
<evidence type="ECO:0000256" key="4">
    <source>
        <dbReference type="ARBA" id="ARBA00023163"/>
    </source>
</evidence>
<dbReference type="OMA" id="PECFCEG"/>
<evidence type="ECO:0000256" key="1">
    <source>
        <dbReference type="ARBA" id="ARBA00004123"/>
    </source>
</evidence>
<evidence type="ECO:0000313" key="7">
    <source>
        <dbReference type="EMBL" id="WOG84889.1"/>
    </source>
</evidence>
<dbReference type="PANTHER" id="PTHR31391:SF64">
    <property type="entry name" value="B3 DOMAIN-CONTAINING PROTEIN OS06G0112300"/>
    <property type="match status" value="1"/>
</dbReference>
<dbReference type="GO" id="GO:0005634">
    <property type="term" value="C:nucleus"/>
    <property type="evidence" value="ECO:0007669"/>
    <property type="project" value="UniProtKB-SubCell"/>
</dbReference>